<evidence type="ECO:0000313" key="3">
    <source>
        <dbReference type="Proteomes" id="UP001320460"/>
    </source>
</evidence>
<dbReference type="Pfam" id="PF18735">
    <property type="entry name" value="HEPN_RiboL-PSP"/>
    <property type="match status" value="1"/>
</dbReference>
<accession>A0ABM7VZ26</accession>
<dbReference type="RefSeq" id="WP_125125056.1">
    <property type="nucleotide sequence ID" value="NZ_AP025334.1"/>
</dbReference>
<feature type="domain" description="RiboL-PSP-HEPN" evidence="1">
    <location>
        <begin position="9"/>
        <end position="163"/>
    </location>
</feature>
<dbReference type="InterPro" id="IPR041519">
    <property type="entry name" value="HEPN_RiboL-PSP"/>
</dbReference>
<organism evidence="2 3">
    <name type="scientific">Phytobacter diazotrophicus</name>
    <dbReference type="NCBI Taxonomy" id="395631"/>
    <lineage>
        <taxon>Bacteria</taxon>
        <taxon>Pseudomonadati</taxon>
        <taxon>Pseudomonadota</taxon>
        <taxon>Gammaproteobacteria</taxon>
        <taxon>Enterobacterales</taxon>
        <taxon>Enterobacteriaceae</taxon>
        <taxon>Phytobacter</taxon>
    </lineage>
</organism>
<dbReference type="Proteomes" id="UP001320460">
    <property type="component" value="Chromosome"/>
</dbReference>
<gene>
    <name evidence="2" type="ORF">PDTA9734_36960</name>
</gene>
<protein>
    <recommendedName>
        <fullName evidence="1">RiboL-PSP-HEPN domain-containing protein</fullName>
    </recommendedName>
</protein>
<name>A0ABM7VZ26_9ENTR</name>
<reference evidence="2 3" key="1">
    <citation type="submission" date="2021-12" db="EMBL/GenBank/DDBJ databases">
        <title>Complete genome sequence of Phytobacter diazotrophicus TA9734.</title>
        <authorList>
            <person name="Kubota H."/>
            <person name="Nakayama Y."/>
            <person name="Ariyoshi T."/>
        </authorList>
    </citation>
    <scope>NUCLEOTIDE SEQUENCE [LARGE SCALE GENOMIC DNA]</scope>
    <source>
        <strain evidence="2 3">TA9734</strain>
    </source>
</reference>
<proteinExistence type="predicted"/>
<evidence type="ECO:0000313" key="2">
    <source>
        <dbReference type="EMBL" id="BDD52209.1"/>
    </source>
</evidence>
<evidence type="ECO:0000259" key="1">
    <source>
        <dbReference type="Pfam" id="PF18735"/>
    </source>
</evidence>
<sequence length="271" mass="30999">MKASCIKDDLSKIDKLYADLDRLAPLGKKETREIRSEFAGLLVVSLAAIYENCVKKVLIGYADLFHEKFSRQIENKYSYLNSKIKRTSLVEYLVHFDGSSNHFDKKIKYYDIKMRSDIVKNYEQLITSRHSYAHANKVITSLEAAYKNHRIGKYVLYAFEEALIGNVLEENKKLVISTYDQSNKIHATSETNFQASKSLLAVGKLTEKTIQDCEHHLKSSSYSMEKLNEILLQLKDATCTESIKLVRSAQEELENIILSAQSISALKKNKI</sequence>
<keyword evidence="3" id="KW-1185">Reference proteome</keyword>
<dbReference type="EMBL" id="AP025334">
    <property type="protein sequence ID" value="BDD52209.1"/>
    <property type="molecule type" value="Genomic_DNA"/>
</dbReference>